<dbReference type="InterPro" id="IPR023346">
    <property type="entry name" value="Lysozyme-like_dom_sf"/>
</dbReference>
<evidence type="ECO:0000256" key="3">
    <source>
        <dbReference type="SAM" id="MobiDB-lite"/>
    </source>
</evidence>
<dbReference type="EMBL" id="CP029210">
    <property type="protein sequence ID" value="AWI54942.1"/>
    <property type="molecule type" value="Genomic_DNA"/>
</dbReference>
<keyword evidence="2" id="KW-0732">Signal</keyword>
<dbReference type="InterPro" id="IPR008258">
    <property type="entry name" value="Transglycosylase_SLT_dom_1"/>
</dbReference>
<evidence type="ECO:0000313" key="5">
    <source>
        <dbReference type="EMBL" id="AWI54942.1"/>
    </source>
</evidence>
<dbReference type="InterPro" id="IPR008939">
    <property type="entry name" value="Lytic_TGlycosylase_superhlx_U"/>
</dbReference>
<evidence type="ECO:0000259" key="4">
    <source>
        <dbReference type="Pfam" id="PF01464"/>
    </source>
</evidence>
<keyword evidence="6" id="KW-1185">Reference proteome</keyword>
<dbReference type="SUPFAM" id="SSF48435">
    <property type="entry name" value="Bacterial muramidases"/>
    <property type="match status" value="1"/>
</dbReference>
<sequence>MLTALGGLTAPAALGGLAAVTPTFAGAQTAAVNDTLILEAREAWRLRDRQRLTSARDGLIATAHPLAPWADYWLYLLRQSEITPVEVDAFLARWPDAYVADRARNDWLLELGRRRDWSTFVRIQPTFRMNDDREVLCLGLLARQQLGIPLEGGDLREQARQAWWTQKDPDQGCDAMAQTLLAAGVLTQADVWVKLRLALEADKFKTVQQSARLLGEPLAQAVARVIGQPAALLMPTAAAAGGTAARGSEAPGAVMGAPGTPARKAPVSKARARNRPAPQPIPLALPEPIEAQLNLLAFIRWAGTDTTAAAAAIQDNTLRQRWHWQPEEAGWAWAQLGRSAAWRLNPEAPAYFQRALTDRGLALGTGGRIPVSWSAETLAWMARAALRAASAGQPAAWAQLEQALDAMAPEQQADPAWAYWRAKALQARAAQASAEPARKELRERARAQLQRVAHPLTFYGQLAAEELHGTPARAPATPAPFTEVELAQARAVPGTDRALRLFDLGWRGEAVREWNYTLTWGKPGGMADRDILTMAELACQREIWDRCINGSERTRNEVSLAQRYPTPFRQDILSAARDVGLDPAYMLGLIRQESRFLVAARSHVGASGLMQVMPATAAWTARKLDIAYQPDLLTDRQTNLRIGAGYLKLVLDDFQGMQALAAAAYNAGPGRPRRWREGPRTEAAAWVENIPFTETRDYVKKVLSNAVVYAHLLHGKPLSLRERLGASVGPRAGTAPPSATDLP</sequence>
<name>A0A2U8FV41_9BURK</name>
<dbReference type="Proteomes" id="UP000244892">
    <property type="component" value="Chromosome"/>
</dbReference>
<dbReference type="AlphaFoldDB" id="A0A2U8FV41"/>
<evidence type="ECO:0000256" key="1">
    <source>
        <dbReference type="ARBA" id="ARBA00007734"/>
    </source>
</evidence>
<feature type="domain" description="Transglycosylase SLT" evidence="4">
    <location>
        <begin position="574"/>
        <end position="681"/>
    </location>
</feature>
<dbReference type="OrthoDB" id="92254at2"/>
<dbReference type="SUPFAM" id="SSF53955">
    <property type="entry name" value="Lysozyme-like"/>
    <property type="match status" value="1"/>
</dbReference>
<feature type="region of interest" description="Disordered" evidence="3">
    <location>
        <begin position="250"/>
        <end position="283"/>
    </location>
</feature>
<dbReference type="Pfam" id="PF01464">
    <property type="entry name" value="SLT"/>
    <property type="match status" value="1"/>
</dbReference>
<gene>
    <name evidence="5" type="ORF">DEH84_17080</name>
</gene>
<evidence type="ECO:0000313" key="6">
    <source>
        <dbReference type="Proteomes" id="UP000244892"/>
    </source>
</evidence>
<dbReference type="GO" id="GO:0004553">
    <property type="term" value="F:hydrolase activity, hydrolyzing O-glycosyl compounds"/>
    <property type="evidence" value="ECO:0007669"/>
    <property type="project" value="InterPro"/>
</dbReference>
<reference evidence="5 6" key="1">
    <citation type="submission" date="2018-05" db="EMBL/GenBank/DDBJ databases">
        <title>complete genome sequence of Aquabacterium olei NBRC 110486.</title>
        <authorList>
            <person name="Tang B."/>
            <person name="Chang J."/>
            <person name="Zhang L."/>
            <person name="Yang H."/>
        </authorList>
    </citation>
    <scope>NUCLEOTIDE SEQUENCE [LARGE SCALE GENOMIC DNA]</scope>
    <source>
        <strain evidence="5 6">NBRC 110486</strain>
    </source>
</reference>
<dbReference type="Gene3D" id="1.10.530.10">
    <property type="match status" value="1"/>
</dbReference>
<proteinExistence type="inferred from homology"/>
<comment type="similarity">
    <text evidence="1">Belongs to the transglycosylase Slt family.</text>
</comment>
<dbReference type="PANTHER" id="PTHR37423">
    <property type="entry name" value="SOLUBLE LYTIC MUREIN TRANSGLYCOSYLASE-RELATED"/>
    <property type="match status" value="1"/>
</dbReference>
<protein>
    <submittedName>
        <fullName evidence="5">Lytic transglycosylase</fullName>
    </submittedName>
</protein>
<dbReference type="GO" id="GO:0042597">
    <property type="term" value="C:periplasmic space"/>
    <property type="evidence" value="ECO:0007669"/>
    <property type="project" value="InterPro"/>
</dbReference>
<dbReference type="CDD" id="cd13401">
    <property type="entry name" value="Slt70-like"/>
    <property type="match status" value="1"/>
</dbReference>
<accession>A0A2U8FV41</accession>
<evidence type="ECO:0000256" key="2">
    <source>
        <dbReference type="ARBA" id="ARBA00022729"/>
    </source>
</evidence>
<dbReference type="PANTHER" id="PTHR37423:SF5">
    <property type="entry name" value="SOLUBLE LYTIC MUREIN TRANSGLYCOSYLASE"/>
    <property type="match status" value="1"/>
</dbReference>
<organism evidence="5 6">
    <name type="scientific">Aquabacterium olei</name>
    <dbReference type="NCBI Taxonomy" id="1296669"/>
    <lineage>
        <taxon>Bacteria</taxon>
        <taxon>Pseudomonadati</taxon>
        <taxon>Pseudomonadota</taxon>
        <taxon>Betaproteobacteria</taxon>
        <taxon>Burkholderiales</taxon>
        <taxon>Aquabacterium</taxon>
    </lineage>
</organism>
<dbReference type="Gene3D" id="1.25.20.10">
    <property type="entry name" value="Bacterial muramidases"/>
    <property type="match status" value="1"/>
</dbReference>
<dbReference type="KEGG" id="aon:DEH84_17080"/>